<evidence type="ECO:0000256" key="6">
    <source>
        <dbReference type="ARBA" id="ARBA00022723"/>
    </source>
</evidence>
<dbReference type="InterPro" id="IPR029149">
    <property type="entry name" value="Creatin/AminoP/Spt16_N"/>
</dbReference>
<dbReference type="eggNOG" id="COG0006">
    <property type="taxonomic scope" value="Bacteria"/>
</dbReference>
<dbReference type="InterPro" id="IPR052433">
    <property type="entry name" value="X-Pro_dipept-like"/>
</dbReference>
<evidence type="ECO:0000313" key="15">
    <source>
        <dbReference type="Proteomes" id="UP000054621"/>
    </source>
</evidence>
<dbReference type="Gene3D" id="3.90.230.10">
    <property type="entry name" value="Creatinase/methionine aminopeptidase superfamily"/>
    <property type="match status" value="1"/>
</dbReference>
<dbReference type="EMBL" id="LNYV01000036">
    <property type="protein sequence ID" value="KTD54831.1"/>
    <property type="molecule type" value="Genomic_DNA"/>
</dbReference>
<reference evidence="14 15" key="1">
    <citation type="submission" date="2015-11" db="EMBL/GenBank/DDBJ databases">
        <title>Genomic analysis of 38 Legionella species identifies large and diverse effector repertoires.</title>
        <authorList>
            <person name="Burstein D."/>
            <person name="Amaro F."/>
            <person name="Zusman T."/>
            <person name="Lifshitz Z."/>
            <person name="Cohen O."/>
            <person name="Gilbert J.A."/>
            <person name="Pupko T."/>
            <person name="Shuman H.A."/>
            <person name="Segal G."/>
        </authorList>
    </citation>
    <scope>NUCLEOTIDE SEQUENCE [LARGE SCALE GENOMIC DNA]</scope>
    <source>
        <strain evidence="14 15">Mt.St.Helens-4</strain>
    </source>
</reference>
<evidence type="ECO:0000256" key="11">
    <source>
        <dbReference type="ARBA" id="ARBA00075356"/>
    </source>
</evidence>
<dbReference type="CDD" id="cd01087">
    <property type="entry name" value="Prolidase"/>
    <property type="match status" value="1"/>
</dbReference>
<keyword evidence="8" id="KW-0482">Metalloprotease</keyword>
<dbReference type="FunFam" id="3.90.230.10:FF:000002">
    <property type="entry name" value="Xaa-Pro aminopeptidase 3"/>
    <property type="match status" value="1"/>
</dbReference>
<dbReference type="Pfam" id="PF00557">
    <property type="entry name" value="Peptidase_M24"/>
    <property type="match status" value="1"/>
</dbReference>
<dbReference type="Gene3D" id="3.40.350.10">
    <property type="entry name" value="Creatinase/prolidase N-terminal domain"/>
    <property type="match status" value="1"/>
</dbReference>
<keyword evidence="14" id="KW-0031">Aminopeptidase</keyword>
<dbReference type="GO" id="GO:0070006">
    <property type="term" value="F:metalloaminopeptidase activity"/>
    <property type="evidence" value="ECO:0007669"/>
    <property type="project" value="InterPro"/>
</dbReference>
<evidence type="ECO:0000256" key="9">
    <source>
        <dbReference type="ARBA" id="ARBA00023211"/>
    </source>
</evidence>
<dbReference type="SUPFAM" id="SSF55920">
    <property type="entry name" value="Creatinase/aminopeptidase"/>
    <property type="match status" value="1"/>
</dbReference>
<comment type="caution">
    <text evidence="14">The sequence shown here is derived from an EMBL/GenBank/DDBJ whole genome shotgun (WGS) entry which is preliminary data.</text>
</comment>
<evidence type="ECO:0000256" key="8">
    <source>
        <dbReference type="ARBA" id="ARBA00023049"/>
    </source>
</evidence>
<dbReference type="GO" id="GO:0030145">
    <property type="term" value="F:manganese ion binding"/>
    <property type="evidence" value="ECO:0007669"/>
    <property type="project" value="InterPro"/>
</dbReference>
<dbReference type="EC" id="3.4.11.9" evidence="4"/>
<dbReference type="Pfam" id="PF05195">
    <property type="entry name" value="AMP_N"/>
    <property type="match status" value="1"/>
</dbReference>
<dbReference type="GO" id="GO:0005829">
    <property type="term" value="C:cytosol"/>
    <property type="evidence" value="ECO:0007669"/>
    <property type="project" value="TreeGrafter"/>
</dbReference>
<name>A0A0W0YDP3_9GAMM</name>
<proteinExistence type="inferred from homology"/>
<dbReference type="PANTHER" id="PTHR43226:SF4">
    <property type="entry name" value="XAA-PRO AMINOPEPTIDASE 3"/>
    <property type="match status" value="1"/>
</dbReference>
<dbReference type="OrthoDB" id="9806388at2"/>
<dbReference type="InterPro" id="IPR007865">
    <property type="entry name" value="Aminopep_P_N"/>
</dbReference>
<dbReference type="PANTHER" id="PTHR43226">
    <property type="entry name" value="XAA-PRO AMINOPEPTIDASE 3"/>
    <property type="match status" value="1"/>
</dbReference>
<organism evidence="14 15">
    <name type="scientific">Legionella sainthelensi</name>
    <dbReference type="NCBI Taxonomy" id="28087"/>
    <lineage>
        <taxon>Bacteria</taxon>
        <taxon>Pseudomonadati</taxon>
        <taxon>Pseudomonadota</taxon>
        <taxon>Gammaproteobacteria</taxon>
        <taxon>Legionellales</taxon>
        <taxon>Legionellaceae</taxon>
        <taxon>Legionella</taxon>
    </lineage>
</organism>
<comment type="similarity">
    <text evidence="3">Belongs to the peptidase M24B family.</text>
</comment>
<keyword evidence="5" id="KW-0645">Protease</keyword>
<feature type="domain" description="Aminopeptidase P N-terminal" evidence="13">
    <location>
        <begin position="2"/>
        <end position="135"/>
    </location>
</feature>
<evidence type="ECO:0000256" key="1">
    <source>
        <dbReference type="ARBA" id="ARBA00001424"/>
    </source>
</evidence>
<evidence type="ECO:0000256" key="5">
    <source>
        <dbReference type="ARBA" id="ARBA00022670"/>
    </source>
</evidence>
<sequence length="435" mass="49173">MISQQQYQARRRELTQKLPEGSIAIIPAAHESIRNGDAHYRFRQESNFYYLTGFNEPEAVLILISGLDPQSILFNRPRNPLEEQWTGKRLGQEGALSELGMDAAFSIGSIADELPKLLSGKTAIYYALARNLDVEKIMMQALEKVKGQVRRGVKVPEQLCDLEPILGEMRLFKSEAELELMRRAARISVKAHEQAMRRCKHLEYEYQLEAELIYEFSRQGCRSVAYDPIVGGGENACILHYTDNNKPLRQGDLVLIDAGGEYENYAADITRTFPVNGKFSLEQKKIYELVLRAQKSGIAAVKPGLPWNEIQQIMLRILTEGLCELGILQGNVDELLAKEAYKPFYMHNSGHWLGLDVHDIGLYKINGEWRPLEPGMVLTVEPGLYISPNTPGVDERWWGIGVRIEDDVVVTKTGHEVITAALPVEVHEIEALMRD</sequence>
<dbReference type="Proteomes" id="UP000054621">
    <property type="component" value="Unassembled WGS sequence"/>
</dbReference>
<dbReference type="AlphaFoldDB" id="A0A0W0YDP3"/>
<evidence type="ECO:0000256" key="7">
    <source>
        <dbReference type="ARBA" id="ARBA00022801"/>
    </source>
</evidence>
<gene>
    <name evidence="14" type="primary">pepP</name>
    <name evidence="14" type="ORF">Lsai_2423</name>
</gene>
<comment type="cofactor">
    <cofactor evidence="2">
        <name>Mn(2+)</name>
        <dbReference type="ChEBI" id="CHEBI:29035"/>
    </cofactor>
</comment>
<evidence type="ECO:0000256" key="10">
    <source>
        <dbReference type="ARBA" id="ARBA00069363"/>
    </source>
</evidence>
<evidence type="ECO:0000256" key="12">
    <source>
        <dbReference type="ARBA" id="ARBA00081411"/>
    </source>
</evidence>
<protein>
    <recommendedName>
        <fullName evidence="10">Xaa-Pro aminopeptidase</fullName>
        <ecNumber evidence="4">3.4.11.9</ecNumber>
    </recommendedName>
    <alternativeName>
        <fullName evidence="11">Aminopeptidase P II</fullName>
    </alternativeName>
    <alternativeName>
        <fullName evidence="12">X-Pro aminopeptidase</fullName>
    </alternativeName>
</protein>
<accession>A0A0W0YDP3</accession>
<dbReference type="RefSeq" id="WP_027270494.1">
    <property type="nucleotide sequence ID" value="NZ_CAAAJE010000008.1"/>
</dbReference>
<evidence type="ECO:0000256" key="3">
    <source>
        <dbReference type="ARBA" id="ARBA00008766"/>
    </source>
</evidence>
<keyword evidence="9" id="KW-0464">Manganese</keyword>
<comment type="catalytic activity">
    <reaction evidence="1">
        <text>Release of any N-terminal amino acid, including proline, that is linked to proline, even from a dipeptide or tripeptide.</text>
        <dbReference type="EC" id="3.4.11.9"/>
    </reaction>
</comment>
<dbReference type="InterPro" id="IPR036005">
    <property type="entry name" value="Creatinase/aminopeptidase-like"/>
</dbReference>
<dbReference type="InterPro" id="IPR000994">
    <property type="entry name" value="Pept_M24"/>
</dbReference>
<evidence type="ECO:0000256" key="4">
    <source>
        <dbReference type="ARBA" id="ARBA00012574"/>
    </source>
</evidence>
<dbReference type="SUPFAM" id="SSF53092">
    <property type="entry name" value="Creatinase/prolidase N-terminal domain"/>
    <property type="match status" value="1"/>
</dbReference>
<keyword evidence="6" id="KW-0479">Metal-binding</keyword>
<keyword evidence="7 14" id="KW-0378">Hydrolase</keyword>
<evidence type="ECO:0000259" key="13">
    <source>
        <dbReference type="SMART" id="SM01011"/>
    </source>
</evidence>
<dbReference type="STRING" id="28087.Lsai_2423"/>
<dbReference type="SMART" id="SM01011">
    <property type="entry name" value="AMP_N"/>
    <property type="match status" value="1"/>
</dbReference>
<dbReference type="PATRIC" id="fig|28087.4.peg.2608"/>
<evidence type="ECO:0000313" key="14">
    <source>
        <dbReference type="EMBL" id="KTD54831.1"/>
    </source>
</evidence>
<dbReference type="GO" id="GO:0006508">
    <property type="term" value="P:proteolysis"/>
    <property type="evidence" value="ECO:0007669"/>
    <property type="project" value="UniProtKB-KW"/>
</dbReference>
<dbReference type="NCBIfam" id="NF008131">
    <property type="entry name" value="PRK10879.1"/>
    <property type="match status" value="1"/>
</dbReference>
<evidence type="ECO:0000256" key="2">
    <source>
        <dbReference type="ARBA" id="ARBA00001936"/>
    </source>
</evidence>